<dbReference type="SUPFAM" id="SSF51391">
    <property type="entry name" value="Thiamin phosphate synthase"/>
    <property type="match status" value="1"/>
</dbReference>
<dbReference type="AlphaFoldDB" id="A0A1S1H8C5"/>
<dbReference type="Gene3D" id="3.20.20.70">
    <property type="entry name" value="Aldolase class I"/>
    <property type="match status" value="1"/>
</dbReference>
<dbReference type="CDD" id="cd00564">
    <property type="entry name" value="TMP_TenI"/>
    <property type="match status" value="1"/>
</dbReference>
<comment type="caution">
    <text evidence="2">The sequence shown here is derived from an EMBL/GenBank/DDBJ whole genome shotgun (WGS) entry which is preliminary data.</text>
</comment>
<dbReference type="EMBL" id="MIPT01000001">
    <property type="protein sequence ID" value="OHT18062.1"/>
    <property type="molecule type" value="Genomic_DNA"/>
</dbReference>
<evidence type="ECO:0000313" key="2">
    <source>
        <dbReference type="EMBL" id="OHT18062.1"/>
    </source>
</evidence>
<dbReference type="Proteomes" id="UP000179467">
    <property type="component" value="Unassembled WGS sequence"/>
</dbReference>
<dbReference type="InterPro" id="IPR013785">
    <property type="entry name" value="Aldolase_TIM"/>
</dbReference>
<organism evidence="2 3">
    <name type="scientific">Edaphosphingomonas haloaromaticamans</name>
    <dbReference type="NCBI Taxonomy" id="653954"/>
    <lineage>
        <taxon>Bacteria</taxon>
        <taxon>Pseudomonadati</taxon>
        <taxon>Pseudomonadota</taxon>
        <taxon>Alphaproteobacteria</taxon>
        <taxon>Sphingomonadales</taxon>
        <taxon>Rhizorhabdaceae</taxon>
        <taxon>Edaphosphingomonas</taxon>
    </lineage>
</organism>
<evidence type="ECO:0000259" key="1">
    <source>
        <dbReference type="Pfam" id="PF02581"/>
    </source>
</evidence>
<dbReference type="Pfam" id="PF02581">
    <property type="entry name" value="TMP-TENI"/>
    <property type="match status" value="1"/>
</dbReference>
<accession>A0A1S1H8C5</accession>
<dbReference type="InterPro" id="IPR036206">
    <property type="entry name" value="ThiamineP_synth_sf"/>
</dbReference>
<dbReference type="RefSeq" id="WP_254684314.1">
    <property type="nucleotide sequence ID" value="NZ_MIPT01000001.1"/>
</dbReference>
<feature type="domain" description="Thiamine phosphate synthase/TenI" evidence="1">
    <location>
        <begin position="32"/>
        <end position="164"/>
    </location>
</feature>
<dbReference type="InterPro" id="IPR022998">
    <property type="entry name" value="ThiamineP_synth_TenI"/>
</dbReference>
<gene>
    <name evidence="2" type="ORF">BHE75_00030</name>
</gene>
<keyword evidence="3" id="KW-1185">Reference proteome</keyword>
<protein>
    <recommendedName>
        <fullName evidence="1">Thiamine phosphate synthase/TenI domain-containing protein</fullName>
    </recommendedName>
</protein>
<dbReference type="GO" id="GO:0009228">
    <property type="term" value="P:thiamine biosynthetic process"/>
    <property type="evidence" value="ECO:0007669"/>
    <property type="project" value="UniProtKB-KW"/>
</dbReference>
<sequence>MTDARMGEALWTALGRLPRGAGIVFRHYGLPDRRAIYERVRRIARARGLVLVLAGSPREAVAWKADGAHGRSPHRFAARPLLRTAPAHDAVEQAAAARHGADLVFLSPAFATRSHPGARALGPVRFGLLAGRGRLPVIALGGMDAPRYRRLRALGASGWAGIDAFTGPDSQGIGAAKG</sequence>
<name>A0A1S1H8C5_9SPHN</name>
<reference evidence="2 3" key="1">
    <citation type="submission" date="2016-09" db="EMBL/GenBank/DDBJ databases">
        <title>Metabolic pathway, cell adaptation mechanisms and a novel monoxygenase revealed through proteogenomic-transcription analysis of a Sphingomonas haloaromaticamans strain degrading the fungicide ortho-phenylphenol.</title>
        <authorList>
            <person name="Perruchon C."/>
            <person name="Papadopoulou E.S."/>
            <person name="Rousidou C."/>
            <person name="Vasileiadis S."/>
            <person name="Tanou G."/>
            <person name="Amoutzias G."/>
            <person name="Molassiotis A."/>
            <person name="Karpouzas D.G."/>
        </authorList>
    </citation>
    <scope>NUCLEOTIDE SEQUENCE [LARGE SCALE GENOMIC DNA]</scope>
    <source>
        <strain evidence="2 3">P3</strain>
    </source>
</reference>
<evidence type="ECO:0000313" key="3">
    <source>
        <dbReference type="Proteomes" id="UP000179467"/>
    </source>
</evidence>
<proteinExistence type="predicted"/>